<accession>A0ABQ9XWR4</accession>
<keyword evidence="3 8" id="KW-0863">Zinc-finger</keyword>
<feature type="domain" description="C2H2-type" evidence="9">
    <location>
        <begin position="100"/>
        <end position="130"/>
    </location>
</feature>
<evidence type="ECO:0000256" key="8">
    <source>
        <dbReference type="PROSITE-ProRule" id="PRU00042"/>
    </source>
</evidence>
<comment type="caution">
    <text evidence="10">The sequence shown here is derived from an EMBL/GenBank/DDBJ whole genome shotgun (WGS) entry which is preliminary data.</text>
</comment>
<protein>
    <recommendedName>
        <fullName evidence="9">C2H2-type domain-containing protein</fullName>
    </recommendedName>
</protein>
<dbReference type="InterPro" id="IPR051061">
    <property type="entry name" value="Zinc_finger_trans_reg"/>
</dbReference>
<evidence type="ECO:0000259" key="9">
    <source>
        <dbReference type="PROSITE" id="PS50157"/>
    </source>
</evidence>
<evidence type="ECO:0000256" key="2">
    <source>
        <dbReference type="ARBA" id="ARBA00022723"/>
    </source>
</evidence>
<dbReference type="SUPFAM" id="SSF57667">
    <property type="entry name" value="beta-beta-alpha zinc fingers"/>
    <property type="match status" value="2"/>
</dbReference>
<evidence type="ECO:0000313" key="10">
    <source>
        <dbReference type="EMBL" id="KAK2955915.1"/>
    </source>
</evidence>
<organism evidence="10 11">
    <name type="scientific">Blattamonas nauphoetae</name>
    <dbReference type="NCBI Taxonomy" id="2049346"/>
    <lineage>
        <taxon>Eukaryota</taxon>
        <taxon>Metamonada</taxon>
        <taxon>Preaxostyla</taxon>
        <taxon>Oxymonadida</taxon>
        <taxon>Blattamonas</taxon>
    </lineage>
</organism>
<evidence type="ECO:0000256" key="5">
    <source>
        <dbReference type="ARBA" id="ARBA00023015"/>
    </source>
</evidence>
<proteinExistence type="predicted"/>
<evidence type="ECO:0000256" key="1">
    <source>
        <dbReference type="ARBA" id="ARBA00004123"/>
    </source>
</evidence>
<dbReference type="Gene3D" id="3.30.160.60">
    <property type="entry name" value="Classic Zinc Finger"/>
    <property type="match status" value="3"/>
</dbReference>
<keyword evidence="11" id="KW-1185">Reference proteome</keyword>
<dbReference type="InterPro" id="IPR036236">
    <property type="entry name" value="Znf_C2H2_sf"/>
</dbReference>
<keyword evidence="2" id="KW-0479">Metal-binding</keyword>
<keyword evidence="4" id="KW-0862">Zinc</keyword>
<sequence>MRTSIFPTITSEIARTNPFTEETFNLLKDHEKLHTGEKPYQCSFLGCGQAFTTSSYLSRHERLHTEQQQFHCTFPDFGMTSADESALRPHERLRTEEKQFTCTYPGCGRAFTQQYAVRMHEFNCHRLHLPTRLSRGSAHAESEDEECSVAHHEVLSMCRFCASSVLKDDVMECVKCGECCHFSCASQRSLFVASAVRAVDFELFLCDSCFGKLSPSCLAELLFPHSASVVLHHTSVSLDGSCIVLRPLLSHPFSLVLAPSHHSSLAGSLMPLGVSGVIVPDVSSTAVFTRSDGVHLDTSRSPLASCRIRRSLECGNCVGEDGEDEDGTPIIAVYALRDIENEELVLWERREKMNEGDSAVASDEIELGKCECGIKAGTVEHDTQEATTRREDEREDNHNLREMVIGSDDSVSDETDPNTARASIESRMLVSLMWLEEEGTNTEKRRVDSSSN</sequence>
<evidence type="ECO:0000256" key="3">
    <source>
        <dbReference type="ARBA" id="ARBA00022771"/>
    </source>
</evidence>
<keyword evidence="5" id="KW-0805">Transcription regulation</keyword>
<dbReference type="PROSITE" id="PS00028">
    <property type="entry name" value="ZINC_FINGER_C2H2_1"/>
    <property type="match status" value="2"/>
</dbReference>
<evidence type="ECO:0000256" key="7">
    <source>
        <dbReference type="ARBA" id="ARBA00023242"/>
    </source>
</evidence>
<feature type="domain" description="C2H2-type" evidence="9">
    <location>
        <begin position="40"/>
        <end position="69"/>
    </location>
</feature>
<dbReference type="InterPro" id="IPR013087">
    <property type="entry name" value="Znf_C2H2_type"/>
</dbReference>
<evidence type="ECO:0000256" key="4">
    <source>
        <dbReference type="ARBA" id="ARBA00022833"/>
    </source>
</evidence>
<keyword evidence="7" id="KW-0539">Nucleus</keyword>
<name>A0ABQ9XWR4_9EUKA</name>
<dbReference type="SMART" id="SM00355">
    <property type="entry name" value="ZnF_C2H2"/>
    <property type="match status" value="2"/>
</dbReference>
<evidence type="ECO:0000313" key="11">
    <source>
        <dbReference type="Proteomes" id="UP001281761"/>
    </source>
</evidence>
<reference evidence="10 11" key="1">
    <citation type="journal article" date="2022" name="bioRxiv">
        <title>Genomics of Preaxostyla Flagellates Illuminates Evolutionary Transitions and the Path Towards Mitochondrial Loss.</title>
        <authorList>
            <person name="Novak L.V.F."/>
            <person name="Treitli S.C."/>
            <person name="Pyrih J."/>
            <person name="Halakuc P."/>
            <person name="Pipaliya S.V."/>
            <person name="Vacek V."/>
            <person name="Brzon O."/>
            <person name="Soukal P."/>
            <person name="Eme L."/>
            <person name="Dacks J.B."/>
            <person name="Karnkowska A."/>
            <person name="Elias M."/>
            <person name="Hampl V."/>
        </authorList>
    </citation>
    <scope>NUCLEOTIDE SEQUENCE [LARGE SCALE GENOMIC DNA]</scope>
    <source>
        <strain evidence="10">NAU3</strain>
        <tissue evidence="10">Gut</tissue>
    </source>
</reference>
<evidence type="ECO:0000256" key="6">
    <source>
        <dbReference type="ARBA" id="ARBA00023163"/>
    </source>
</evidence>
<gene>
    <name evidence="10" type="ORF">BLNAU_9075</name>
</gene>
<keyword evidence="6" id="KW-0804">Transcription</keyword>
<dbReference type="PROSITE" id="PS50157">
    <property type="entry name" value="ZINC_FINGER_C2H2_2"/>
    <property type="match status" value="2"/>
</dbReference>
<dbReference type="EMBL" id="JARBJD010000061">
    <property type="protein sequence ID" value="KAK2955915.1"/>
    <property type="molecule type" value="Genomic_DNA"/>
</dbReference>
<dbReference type="PANTHER" id="PTHR46179">
    <property type="entry name" value="ZINC FINGER PROTEIN"/>
    <property type="match status" value="1"/>
</dbReference>
<comment type="subcellular location">
    <subcellularLocation>
        <location evidence="1">Nucleus</location>
    </subcellularLocation>
</comment>
<dbReference type="PANTHER" id="PTHR46179:SF13">
    <property type="entry name" value="C2H2-TYPE DOMAIN-CONTAINING PROTEIN"/>
    <property type="match status" value="1"/>
</dbReference>
<dbReference type="Proteomes" id="UP001281761">
    <property type="component" value="Unassembled WGS sequence"/>
</dbReference>